<proteinExistence type="predicted"/>
<evidence type="ECO:0000313" key="1">
    <source>
        <dbReference type="EMBL" id="MCD1653531.1"/>
    </source>
</evidence>
<organism evidence="1 2">
    <name type="scientific">Teretinema zuelzerae</name>
    <dbReference type="NCBI Taxonomy" id="156"/>
    <lineage>
        <taxon>Bacteria</taxon>
        <taxon>Pseudomonadati</taxon>
        <taxon>Spirochaetota</taxon>
        <taxon>Spirochaetia</taxon>
        <taxon>Spirochaetales</taxon>
        <taxon>Treponemataceae</taxon>
        <taxon>Teretinema</taxon>
    </lineage>
</organism>
<reference evidence="1" key="1">
    <citation type="submission" date="2021-08" db="EMBL/GenBank/DDBJ databases">
        <title>Comparative analyses of Brucepasteria parasyntrophica and Teretinema zuelzerae.</title>
        <authorList>
            <person name="Song Y."/>
            <person name="Brune A."/>
        </authorList>
    </citation>
    <scope>NUCLEOTIDE SEQUENCE</scope>
    <source>
        <strain evidence="1">DSM 1903</strain>
    </source>
</reference>
<accession>A0AAE3JHY5</accession>
<gene>
    <name evidence="1" type="ORF">K7J14_02310</name>
</gene>
<keyword evidence="2" id="KW-1185">Reference proteome</keyword>
<dbReference type="EMBL" id="JAINWA010000001">
    <property type="protein sequence ID" value="MCD1653531.1"/>
    <property type="molecule type" value="Genomic_DNA"/>
</dbReference>
<dbReference type="Proteomes" id="UP001198163">
    <property type="component" value="Unassembled WGS sequence"/>
</dbReference>
<protein>
    <submittedName>
        <fullName evidence="1">Uncharacterized protein</fullName>
    </submittedName>
</protein>
<name>A0AAE3JHY5_9SPIR</name>
<evidence type="ECO:0000313" key="2">
    <source>
        <dbReference type="Proteomes" id="UP001198163"/>
    </source>
</evidence>
<dbReference type="RefSeq" id="WP_230752603.1">
    <property type="nucleotide sequence ID" value="NZ_JAINWA010000001.1"/>
</dbReference>
<comment type="caution">
    <text evidence="1">The sequence shown here is derived from an EMBL/GenBank/DDBJ whole genome shotgun (WGS) entry which is preliminary data.</text>
</comment>
<sequence length="140" mass="16381">MAPKTTDIYPFRLTIQQAKEIDAYCARHRVESRSDFFRFAISQALRPEIEDPDLIFASLKHLHDTMNTVSRQQEVLFSYITFLARHFLSYHAEIPNELKEAASISAVERFERVFKSYQASLKNSPAMFESLLADFFEEHK</sequence>
<dbReference type="AlphaFoldDB" id="A0AAE3JHY5"/>